<protein>
    <submittedName>
        <fullName evidence="1">Uncharacterized protein</fullName>
    </submittedName>
</protein>
<gene>
    <name evidence="1" type="ORF">PACLA_8A055263</name>
</gene>
<accession>A0A7D9I739</accession>
<sequence>MAAGFYFVLSSFLIFYSIFGVILAQRSHLINYEVLIIEDVYGFAKDGQCLDSYNSILQICLSDRQVKRISKCKSSLLIPKPMKHSVVSLPFPTKFAVMDVTMYMAISFNLGFDLPSSFNSRSVRNKTGDIADYIVHDCKPDILAITESWLGRDDDATLVQRSILSITAFYCTDWKHLLGLQELCESGLNPTYLDDVSE</sequence>
<keyword evidence="2" id="KW-1185">Reference proteome</keyword>
<organism evidence="1 2">
    <name type="scientific">Paramuricea clavata</name>
    <name type="common">Red gorgonian</name>
    <name type="synonym">Violescent sea-whip</name>
    <dbReference type="NCBI Taxonomy" id="317549"/>
    <lineage>
        <taxon>Eukaryota</taxon>
        <taxon>Metazoa</taxon>
        <taxon>Cnidaria</taxon>
        <taxon>Anthozoa</taxon>
        <taxon>Octocorallia</taxon>
        <taxon>Malacalcyonacea</taxon>
        <taxon>Plexauridae</taxon>
        <taxon>Paramuricea</taxon>
    </lineage>
</organism>
<dbReference type="EMBL" id="CACRXK020004577">
    <property type="protein sequence ID" value="CAB4003246.1"/>
    <property type="molecule type" value="Genomic_DNA"/>
</dbReference>
<evidence type="ECO:0000313" key="2">
    <source>
        <dbReference type="Proteomes" id="UP001152795"/>
    </source>
</evidence>
<dbReference type="AlphaFoldDB" id="A0A7D9I739"/>
<dbReference type="Proteomes" id="UP001152795">
    <property type="component" value="Unassembled WGS sequence"/>
</dbReference>
<name>A0A7D9I739_PARCT</name>
<reference evidence="1" key="1">
    <citation type="submission" date="2020-04" db="EMBL/GenBank/DDBJ databases">
        <authorList>
            <person name="Alioto T."/>
            <person name="Alioto T."/>
            <person name="Gomez Garrido J."/>
        </authorList>
    </citation>
    <scope>NUCLEOTIDE SEQUENCE</scope>
    <source>
        <strain evidence="1">A484AB</strain>
    </source>
</reference>
<dbReference type="OrthoDB" id="5989721at2759"/>
<comment type="caution">
    <text evidence="1">The sequence shown here is derived from an EMBL/GenBank/DDBJ whole genome shotgun (WGS) entry which is preliminary data.</text>
</comment>
<evidence type="ECO:0000313" key="1">
    <source>
        <dbReference type="EMBL" id="CAB4003246.1"/>
    </source>
</evidence>
<proteinExistence type="predicted"/>